<evidence type="ECO:0000313" key="3">
    <source>
        <dbReference type="Proteomes" id="UP000239757"/>
    </source>
</evidence>
<organism evidence="2 3">
    <name type="scientific">Gossypium barbadense</name>
    <name type="common">Sea Island cotton</name>
    <name type="synonym">Hibiscus barbadensis</name>
    <dbReference type="NCBI Taxonomy" id="3634"/>
    <lineage>
        <taxon>Eukaryota</taxon>
        <taxon>Viridiplantae</taxon>
        <taxon>Streptophyta</taxon>
        <taxon>Embryophyta</taxon>
        <taxon>Tracheophyta</taxon>
        <taxon>Spermatophyta</taxon>
        <taxon>Magnoliopsida</taxon>
        <taxon>eudicotyledons</taxon>
        <taxon>Gunneridae</taxon>
        <taxon>Pentapetalae</taxon>
        <taxon>rosids</taxon>
        <taxon>malvids</taxon>
        <taxon>Malvales</taxon>
        <taxon>Malvaceae</taxon>
        <taxon>Malvoideae</taxon>
        <taxon>Gossypium</taxon>
    </lineage>
</organism>
<dbReference type="EMBL" id="KZ666620">
    <property type="protein sequence ID" value="PPR94132.1"/>
    <property type="molecule type" value="Genomic_DNA"/>
</dbReference>
<evidence type="ECO:0000256" key="1">
    <source>
        <dbReference type="SAM" id="MobiDB-lite"/>
    </source>
</evidence>
<protein>
    <submittedName>
        <fullName evidence="2">Uncharacterized protein</fullName>
    </submittedName>
</protein>
<evidence type="ECO:0000313" key="2">
    <source>
        <dbReference type="EMBL" id="PPR94132.1"/>
    </source>
</evidence>
<dbReference type="Proteomes" id="UP000239757">
    <property type="component" value="Unassembled WGS sequence"/>
</dbReference>
<dbReference type="AlphaFoldDB" id="A0A2P5WST5"/>
<feature type="region of interest" description="Disordered" evidence="1">
    <location>
        <begin position="133"/>
        <end position="152"/>
    </location>
</feature>
<name>A0A2P5WST5_GOSBA</name>
<accession>A0A2P5WST5</accession>
<proteinExistence type="predicted"/>
<reference evidence="2 3" key="1">
    <citation type="submission" date="2015-01" db="EMBL/GenBank/DDBJ databases">
        <title>Genome of allotetraploid Gossypium barbadense reveals genomic plasticity and fiber elongation in cotton evolution.</title>
        <authorList>
            <person name="Chen X."/>
            <person name="Liu X."/>
            <person name="Zhao B."/>
            <person name="Zheng H."/>
            <person name="Hu Y."/>
            <person name="Lu G."/>
            <person name="Yang C."/>
            <person name="Chen J."/>
            <person name="Shan C."/>
            <person name="Zhang L."/>
            <person name="Zhou Y."/>
            <person name="Wang L."/>
            <person name="Guo W."/>
            <person name="Bai Y."/>
            <person name="Ruan J."/>
            <person name="Shangguan X."/>
            <person name="Mao Y."/>
            <person name="Jiang J."/>
            <person name="Zhu Y."/>
            <person name="Lei J."/>
            <person name="Kang H."/>
            <person name="Chen S."/>
            <person name="He X."/>
            <person name="Wang R."/>
            <person name="Wang Y."/>
            <person name="Chen J."/>
            <person name="Wang L."/>
            <person name="Yu S."/>
            <person name="Wang B."/>
            <person name="Wei J."/>
            <person name="Song S."/>
            <person name="Lu X."/>
            <person name="Gao Z."/>
            <person name="Gu W."/>
            <person name="Deng X."/>
            <person name="Ma D."/>
            <person name="Wang S."/>
            <person name="Liang W."/>
            <person name="Fang L."/>
            <person name="Cai C."/>
            <person name="Zhu X."/>
            <person name="Zhou B."/>
            <person name="Zhang Y."/>
            <person name="Chen Z."/>
            <person name="Xu S."/>
            <person name="Zhu R."/>
            <person name="Wang S."/>
            <person name="Zhang T."/>
            <person name="Zhao G."/>
        </authorList>
    </citation>
    <scope>NUCLEOTIDE SEQUENCE [LARGE SCALE GENOMIC DNA]</scope>
    <source>
        <strain evidence="3">cv. Xinhai21</strain>
        <tissue evidence="2">Leaf</tissue>
    </source>
</reference>
<sequence>MSLKKAHESFSSTSRGPVHEDRRLRIEELDEWQTHKPRTPDKPKLLQNELNTSPNQLKVGDKVLLDAADPHIVTTTSNEEISLTVLSIFPFSTVEVSHPKFSTFKVNNTRLKPYFDEIDSRNEKLLMSSLRGKKTTVPTSKKRKGVSSSAGPTVKIRHPLLQFPRGPQKELFQILQARPLIAGHCIDWAAVEQTVMTYYNDPSTVQFRLGGLIHQLSVPEFSAALGLYTKEFKDTASYNHSRSKASVLPPSLRYLHAVLAHTITGRRESTGVVNTHDVYFLWCMSQGHVIDLAYFIALTIQH</sequence>
<gene>
    <name evidence="2" type="ORF">GOBAR_AA26537</name>
</gene>
<feature type="region of interest" description="Disordered" evidence="1">
    <location>
        <begin position="1"/>
        <end position="22"/>
    </location>
</feature>